<keyword evidence="5 7" id="KW-1133">Transmembrane helix</keyword>
<keyword evidence="4 7" id="KW-0812">Transmembrane</keyword>
<organism evidence="9 10">
    <name type="scientific">Mycoplasmoides pneumoniae (strain ATCC 15531 / DSM 23978 / CIP 103766 / NBRC 14401 / NCTC 10119 / FH)</name>
    <name type="common">Mycoplasma pneumoniae</name>
    <dbReference type="NCBI Taxonomy" id="722438"/>
    <lineage>
        <taxon>Bacteria</taxon>
        <taxon>Bacillati</taxon>
        <taxon>Mycoplasmatota</taxon>
        <taxon>Mycoplasmoidales</taxon>
        <taxon>Mycoplasmoidaceae</taxon>
        <taxon>Mycoplasmoides</taxon>
    </lineage>
</organism>
<name>A0A0H3DP52_MYCPB</name>
<feature type="transmembrane region" description="Helical" evidence="7">
    <location>
        <begin position="77"/>
        <end position="100"/>
    </location>
</feature>
<dbReference type="KEGG" id="mpj:MPNE_0490"/>
<dbReference type="InterPro" id="IPR000515">
    <property type="entry name" value="MetI-like"/>
</dbReference>
<dbReference type="STRING" id="722438.F539_02355"/>
<evidence type="ECO:0000313" key="10">
    <source>
        <dbReference type="Proteomes" id="UP000007756"/>
    </source>
</evidence>
<feature type="transmembrane region" description="Helical" evidence="7">
    <location>
        <begin position="287"/>
        <end position="305"/>
    </location>
</feature>
<dbReference type="InterPro" id="IPR035906">
    <property type="entry name" value="MetI-like_sf"/>
</dbReference>
<dbReference type="PaxDb" id="722438-MPNE_0490"/>
<feature type="transmembrane region" description="Helical" evidence="7">
    <location>
        <begin position="477"/>
        <end position="496"/>
    </location>
</feature>
<evidence type="ECO:0000256" key="2">
    <source>
        <dbReference type="ARBA" id="ARBA00022448"/>
    </source>
</evidence>
<gene>
    <name evidence="9" type="ordered locus">MPNE_0490</name>
</gene>
<feature type="transmembrane region" description="Helical" evidence="7">
    <location>
        <begin position="237"/>
        <end position="258"/>
    </location>
</feature>
<feature type="domain" description="ABC transmembrane type-1" evidence="8">
    <location>
        <begin position="349"/>
        <end position="526"/>
    </location>
</feature>
<accession>A0A0H3DP52</accession>
<keyword evidence="6 7" id="KW-0472">Membrane</keyword>
<reference evidence="9 10" key="1">
    <citation type="journal article" date="2010" name="Appl. Environ. Microbiol.">
        <title>Targeted chromosomal knockouts in Mycoplasma pneumoniae.</title>
        <authorList>
            <person name="Krishnakumar R."/>
            <person name="Assad-Garcia N."/>
            <person name="Benders G.A."/>
            <person name="Phan Q."/>
            <person name="Montague M.G."/>
            <person name="Glass J.I."/>
        </authorList>
    </citation>
    <scope>NUCLEOTIDE SEQUENCE [LARGE SCALE GENOMIC DNA]</scope>
    <source>
        <strain evidence="10">ATCC 15531 / DSM 22911 / NBRC 14401 / NCTC 10119 / FH</strain>
    </source>
</reference>
<dbReference type="Gene3D" id="1.10.3720.10">
    <property type="entry name" value="MetI-like"/>
    <property type="match status" value="1"/>
</dbReference>
<dbReference type="PANTHER" id="PTHR30043">
    <property type="entry name" value="PHOSPHONATES TRANSPORT SYSTEM PERMEASE PROTEIN"/>
    <property type="match status" value="1"/>
</dbReference>
<dbReference type="GO" id="GO:0055085">
    <property type="term" value="P:transmembrane transport"/>
    <property type="evidence" value="ECO:0007669"/>
    <property type="project" value="InterPro"/>
</dbReference>
<comment type="subcellular location">
    <subcellularLocation>
        <location evidence="1 7">Cell membrane</location>
        <topology evidence="1 7">Multi-pass membrane protein</topology>
    </subcellularLocation>
</comment>
<proteinExistence type="inferred from homology"/>
<evidence type="ECO:0000256" key="6">
    <source>
        <dbReference type="ARBA" id="ARBA00023136"/>
    </source>
</evidence>
<evidence type="ECO:0000259" key="8">
    <source>
        <dbReference type="PROSITE" id="PS50928"/>
    </source>
</evidence>
<feature type="transmembrane region" description="Helical" evidence="7">
    <location>
        <begin position="508"/>
        <end position="529"/>
    </location>
</feature>
<dbReference type="eggNOG" id="COG3639">
    <property type="taxonomic scope" value="Bacteria"/>
</dbReference>
<feature type="transmembrane region" description="Helical" evidence="7">
    <location>
        <begin position="352"/>
        <end position="370"/>
    </location>
</feature>
<evidence type="ECO:0000256" key="1">
    <source>
        <dbReference type="ARBA" id="ARBA00004651"/>
    </source>
</evidence>
<dbReference type="GO" id="GO:0005886">
    <property type="term" value="C:plasma membrane"/>
    <property type="evidence" value="ECO:0007669"/>
    <property type="project" value="UniProtKB-SubCell"/>
</dbReference>
<comment type="similarity">
    <text evidence="7">Belongs to the binding-protein-dependent transport system permease family.</text>
</comment>
<feature type="transmembrane region" description="Helical" evidence="7">
    <location>
        <begin position="112"/>
        <end position="134"/>
    </location>
</feature>
<keyword evidence="3" id="KW-1003">Cell membrane</keyword>
<dbReference type="SUPFAM" id="SSF161098">
    <property type="entry name" value="MetI-like"/>
    <property type="match status" value="2"/>
</dbReference>
<evidence type="ECO:0000256" key="4">
    <source>
        <dbReference type="ARBA" id="ARBA00022692"/>
    </source>
</evidence>
<sequence length="542" mass="62516">MTSLFFYQISDKQKRWNWYWKLALAIIVLVVIIYSFIDNFSGFNVSGFRNFSRNFIRLFTPDTARDYFLGSYLLQTIFYVVSGSILGFVIALWFSYLTAFKIQPLYIALPTRLFTIFLRSFPVLVFAFLFNNLFNKQLTATLTITWFSWLWSTKYITAFFENSALKQFFNQSSRYIHKFKAFWNTVVISQAERLWLFLLYSLEANFRWTTVLSIAGITGIGELIATPLGGTVQLNLVLIPMLTLIGFLLFLEASVFLLTKFVLQKQSQAGDYFLQAKTLQKRKWKKVMIYILALVLAAFTLANLVQLDYTVKAPGFVADFFKQFFQTKTAFLISEDANINPLLMLLKLTTQAISLITLVFVLALLFGFLASKLFSTITSISLKLLLLVIRVIPSVLLFRLFDPIIFRPETTIIFVLAIHSAASYGQLITINFDNANEGVINNMQNHGFSRFYILWNYLIPTTKPQLLNTLSDSFDNAIRDLVVFGIFGGSIIGVRINNFFERAQYSELGTITLPLMVYLMVFEVILMAVRLNKLKVWQRHLW</sequence>
<dbReference type="PROSITE" id="PS50928">
    <property type="entry name" value="ABC_TM1"/>
    <property type="match status" value="1"/>
</dbReference>
<feature type="transmembrane region" description="Helical" evidence="7">
    <location>
        <begin position="382"/>
        <end position="401"/>
    </location>
</feature>
<dbReference type="HOGENOM" id="CLU_479675_0_0_14"/>
<protein>
    <submittedName>
        <fullName evidence="9">ABC transporter, permease protein</fullName>
    </submittedName>
</protein>
<dbReference type="Pfam" id="PF00528">
    <property type="entry name" value="BPD_transp_1"/>
    <property type="match status" value="1"/>
</dbReference>
<dbReference type="Proteomes" id="UP000007756">
    <property type="component" value="Chromosome"/>
</dbReference>
<keyword evidence="2 7" id="KW-0813">Transport</keyword>
<feature type="transmembrane region" description="Helical" evidence="7">
    <location>
        <begin position="18"/>
        <end position="37"/>
    </location>
</feature>
<dbReference type="AlphaFoldDB" id="A0A0H3DP52"/>
<feature type="transmembrane region" description="Helical" evidence="7">
    <location>
        <begin position="140"/>
        <end position="160"/>
    </location>
</feature>
<dbReference type="PANTHER" id="PTHR30043:SF1">
    <property type="entry name" value="ABC TRANSPORT SYSTEM PERMEASE PROTEIN P69"/>
    <property type="match status" value="1"/>
</dbReference>
<dbReference type="PATRIC" id="fig|722438.3.peg.472"/>
<evidence type="ECO:0000256" key="7">
    <source>
        <dbReference type="RuleBase" id="RU363032"/>
    </source>
</evidence>
<evidence type="ECO:0000256" key="3">
    <source>
        <dbReference type="ARBA" id="ARBA00022475"/>
    </source>
</evidence>
<dbReference type="EMBL" id="CP002077">
    <property type="protein sequence ID" value="ADK86987.1"/>
    <property type="molecule type" value="Genomic_DNA"/>
</dbReference>
<evidence type="ECO:0000313" key="9">
    <source>
        <dbReference type="EMBL" id="ADK86987.1"/>
    </source>
</evidence>
<evidence type="ECO:0000256" key="5">
    <source>
        <dbReference type="ARBA" id="ARBA00022989"/>
    </source>
</evidence>